<dbReference type="PANTHER" id="PTHR22642">
    <property type="entry name" value="IMIDAZOLONEPROPIONASE"/>
    <property type="match status" value="1"/>
</dbReference>
<dbReference type="Gene3D" id="3.20.20.140">
    <property type="entry name" value="Metal-dependent hydrolases"/>
    <property type="match status" value="1"/>
</dbReference>
<gene>
    <name evidence="2" type="ORF">GCM10022261_17240</name>
</gene>
<evidence type="ECO:0000259" key="1">
    <source>
        <dbReference type="Pfam" id="PF07969"/>
    </source>
</evidence>
<dbReference type="Gene3D" id="3.10.310.70">
    <property type="match status" value="1"/>
</dbReference>
<evidence type="ECO:0000313" key="3">
    <source>
        <dbReference type="Proteomes" id="UP001501586"/>
    </source>
</evidence>
<dbReference type="CDD" id="cd01300">
    <property type="entry name" value="YtcJ_like"/>
    <property type="match status" value="1"/>
</dbReference>
<dbReference type="PANTHER" id="PTHR22642:SF2">
    <property type="entry name" value="PROTEIN LONG AFTER FAR-RED 3"/>
    <property type="match status" value="1"/>
</dbReference>
<organism evidence="2 3">
    <name type="scientific">Brevibacterium daeguense</name>
    <dbReference type="NCBI Taxonomy" id="909936"/>
    <lineage>
        <taxon>Bacteria</taxon>
        <taxon>Bacillati</taxon>
        <taxon>Actinomycetota</taxon>
        <taxon>Actinomycetes</taxon>
        <taxon>Micrococcales</taxon>
        <taxon>Brevibacteriaceae</taxon>
        <taxon>Brevibacterium</taxon>
    </lineage>
</organism>
<keyword evidence="3" id="KW-1185">Reference proteome</keyword>
<dbReference type="Pfam" id="PF07969">
    <property type="entry name" value="Amidohydro_3"/>
    <property type="match status" value="1"/>
</dbReference>
<proteinExistence type="predicted"/>
<dbReference type="InterPro" id="IPR011059">
    <property type="entry name" value="Metal-dep_hydrolase_composite"/>
</dbReference>
<dbReference type="Gene3D" id="2.30.40.10">
    <property type="entry name" value="Urease, subunit C, domain 1"/>
    <property type="match status" value="1"/>
</dbReference>
<comment type="caution">
    <text evidence="2">The sequence shown here is derived from an EMBL/GenBank/DDBJ whole genome shotgun (WGS) entry which is preliminary data.</text>
</comment>
<dbReference type="InterPro" id="IPR013108">
    <property type="entry name" value="Amidohydro_3"/>
</dbReference>
<dbReference type="InterPro" id="IPR033932">
    <property type="entry name" value="YtcJ-like"/>
</dbReference>
<evidence type="ECO:0000313" key="2">
    <source>
        <dbReference type="EMBL" id="GAA4284193.1"/>
    </source>
</evidence>
<feature type="domain" description="Amidohydrolase 3" evidence="1">
    <location>
        <begin position="46"/>
        <end position="526"/>
    </location>
</feature>
<dbReference type="SUPFAM" id="SSF51556">
    <property type="entry name" value="Metallo-dependent hydrolases"/>
    <property type="match status" value="1"/>
</dbReference>
<sequence>MEATSTSTSSHAAETFEPTAVAIADGKITAVGADSEVLELATDSTQIIDARGGTLIPGLIDSHIHPVWGLELTRGVDLGGLDFAGVRAALAAEAQRLTEGEWLRGWNLDYKVFENELRGDLFDDVLGGRPMVLLFYDLHTAVTNAAALSAAGVTGREEFADNSLVVTDDSGTPTGELREIPAYSLLLDAAPPLEHSDYVERVRALLSELSRSGITSGVVTDGRDWHLGILNAIESSGGLPVRLHLAMWHRPSDDDARVEELISMLGTSGDRYRIQLIKMFMDGVIDTGTAWLQEPDVCGQGGRAFWNSVERYHEVTRRYLDAGYQIATHSCGDAGVAEILRTYRELGTTSLQGAPNRIEHLEVISDDDVVVLGQTGVVASMQPLHMQWREGDHSDSWATRLGPERAKRAFRIKDVLDAGGRVALGSDWPVAQHDARLGMAWTRLRRTPGVPEAPVFEPDQRLSGEEALLGYTRWAAEALGRTDLGVITPGATADLALFAEDPVAADPDQLPLIPVDWTMVSGEIVYRR</sequence>
<name>A0ABP8EJS1_9MICO</name>
<dbReference type="InterPro" id="IPR032466">
    <property type="entry name" value="Metal_Hydrolase"/>
</dbReference>
<dbReference type="Proteomes" id="UP001501586">
    <property type="component" value="Unassembled WGS sequence"/>
</dbReference>
<accession>A0ABP8EJS1</accession>
<dbReference type="EMBL" id="BAABAZ010000006">
    <property type="protein sequence ID" value="GAA4284193.1"/>
    <property type="molecule type" value="Genomic_DNA"/>
</dbReference>
<reference evidence="3" key="1">
    <citation type="journal article" date="2019" name="Int. J. Syst. Evol. Microbiol.">
        <title>The Global Catalogue of Microorganisms (GCM) 10K type strain sequencing project: providing services to taxonomists for standard genome sequencing and annotation.</title>
        <authorList>
            <consortium name="The Broad Institute Genomics Platform"/>
            <consortium name="The Broad Institute Genome Sequencing Center for Infectious Disease"/>
            <person name="Wu L."/>
            <person name="Ma J."/>
        </authorList>
    </citation>
    <scope>NUCLEOTIDE SEQUENCE [LARGE SCALE GENOMIC DNA]</scope>
    <source>
        <strain evidence="3">JCM 17458</strain>
    </source>
</reference>
<dbReference type="SUPFAM" id="SSF51338">
    <property type="entry name" value="Composite domain of metallo-dependent hydrolases"/>
    <property type="match status" value="1"/>
</dbReference>
<protein>
    <submittedName>
        <fullName evidence="2">Amidohydrolase</fullName>
    </submittedName>
</protein>